<proteinExistence type="predicted"/>
<protein>
    <submittedName>
        <fullName evidence="2">CubicO group peptidase (Beta-lactamase class C family)</fullName>
    </submittedName>
</protein>
<dbReference type="Pfam" id="PF00144">
    <property type="entry name" value="Beta-lactamase"/>
    <property type="match status" value="1"/>
</dbReference>
<organism evidence="2 3">
    <name type="scientific">Armatimonas rosea</name>
    <dbReference type="NCBI Taxonomy" id="685828"/>
    <lineage>
        <taxon>Bacteria</taxon>
        <taxon>Bacillati</taxon>
        <taxon>Armatimonadota</taxon>
        <taxon>Armatimonadia</taxon>
        <taxon>Armatimonadales</taxon>
        <taxon>Armatimonadaceae</taxon>
        <taxon>Armatimonas</taxon>
    </lineage>
</organism>
<evidence type="ECO:0000259" key="1">
    <source>
        <dbReference type="Pfam" id="PF00144"/>
    </source>
</evidence>
<dbReference type="InterPro" id="IPR012338">
    <property type="entry name" value="Beta-lactam/transpept-like"/>
</dbReference>
<name>A0A7W9SSS9_ARMRO</name>
<dbReference type="InterPro" id="IPR050789">
    <property type="entry name" value="Diverse_Enzym_Activities"/>
</dbReference>
<reference evidence="2 3" key="1">
    <citation type="submission" date="2020-08" db="EMBL/GenBank/DDBJ databases">
        <title>Genomic Encyclopedia of Type Strains, Phase IV (KMG-IV): sequencing the most valuable type-strain genomes for metagenomic binning, comparative biology and taxonomic classification.</title>
        <authorList>
            <person name="Goeker M."/>
        </authorList>
    </citation>
    <scope>NUCLEOTIDE SEQUENCE [LARGE SCALE GENOMIC DNA]</scope>
    <source>
        <strain evidence="2 3">DSM 23562</strain>
    </source>
</reference>
<gene>
    <name evidence="2" type="ORF">HNQ39_003198</name>
</gene>
<dbReference type="AlphaFoldDB" id="A0A7W9SSS9"/>
<dbReference type="Gene3D" id="3.40.710.10">
    <property type="entry name" value="DD-peptidase/beta-lactamase superfamily"/>
    <property type="match status" value="1"/>
</dbReference>
<dbReference type="InterPro" id="IPR001466">
    <property type="entry name" value="Beta-lactam-related"/>
</dbReference>
<dbReference type="Proteomes" id="UP000520814">
    <property type="component" value="Unassembled WGS sequence"/>
</dbReference>
<evidence type="ECO:0000313" key="2">
    <source>
        <dbReference type="EMBL" id="MBB6051388.1"/>
    </source>
</evidence>
<dbReference type="RefSeq" id="WP_184198248.1">
    <property type="nucleotide sequence ID" value="NZ_JACHGW010000003.1"/>
</dbReference>
<dbReference type="EMBL" id="JACHGW010000003">
    <property type="protein sequence ID" value="MBB6051388.1"/>
    <property type="molecule type" value="Genomic_DNA"/>
</dbReference>
<dbReference type="PANTHER" id="PTHR43283:SF3">
    <property type="entry name" value="BETA-LACTAMASE FAMILY PROTEIN (AFU_ORTHOLOGUE AFUA_5G07500)"/>
    <property type="match status" value="1"/>
</dbReference>
<feature type="domain" description="Beta-lactamase-related" evidence="1">
    <location>
        <begin position="11"/>
        <end position="318"/>
    </location>
</feature>
<evidence type="ECO:0000313" key="3">
    <source>
        <dbReference type="Proteomes" id="UP000520814"/>
    </source>
</evidence>
<comment type="caution">
    <text evidence="2">The sequence shown here is derived from an EMBL/GenBank/DDBJ whole genome shotgun (WGS) entry which is preliminary data.</text>
</comment>
<keyword evidence="3" id="KW-1185">Reference proteome</keyword>
<sequence>MQDQVERAAAILTDACAQGQVRGAVLAVRWGAERVTQVFGETPSVDVAFLLGSISKPIVVAAVMILFDQGRFGLDDLVRDYLPEFTGEGRDQVTVRHVLTHVSGLPDQLPENAALRQGHAPLSAFVEGACRVPLGFAPGTRYEYSSMAILLAAELAQRLTGVEIRQLVAEAVLLPLGMYHSALGLGELDPALLMPCQVEHAAIEAGGGAPGSEGWDWNSPYWRALGSPWGGVHASAGDVLRFLDAFLHPHGELFRPEVAQLMVQNHNPEGLKPRGLGFDLGLAGTERSFGHTGSTGTHAWADPERDLTCVVLTTLPTRAVTPHPTQLASDYIAAISATMASVAATGSAAAVMARPTTR</sequence>
<accession>A0A7W9SSS9</accession>
<dbReference type="PANTHER" id="PTHR43283">
    <property type="entry name" value="BETA-LACTAMASE-RELATED"/>
    <property type="match status" value="1"/>
</dbReference>
<dbReference type="SUPFAM" id="SSF56601">
    <property type="entry name" value="beta-lactamase/transpeptidase-like"/>
    <property type="match status" value="1"/>
</dbReference>